<organism evidence="1">
    <name type="scientific">marine sediment metagenome</name>
    <dbReference type="NCBI Taxonomy" id="412755"/>
    <lineage>
        <taxon>unclassified sequences</taxon>
        <taxon>metagenomes</taxon>
        <taxon>ecological metagenomes</taxon>
    </lineage>
</organism>
<name>A0A0F9CN29_9ZZZZ</name>
<reference evidence="1" key="1">
    <citation type="journal article" date="2015" name="Nature">
        <title>Complex archaea that bridge the gap between prokaryotes and eukaryotes.</title>
        <authorList>
            <person name="Spang A."/>
            <person name="Saw J.H."/>
            <person name="Jorgensen S.L."/>
            <person name="Zaremba-Niedzwiedzka K."/>
            <person name="Martijn J."/>
            <person name="Lind A.E."/>
            <person name="van Eijk R."/>
            <person name="Schleper C."/>
            <person name="Guy L."/>
            <person name="Ettema T.J."/>
        </authorList>
    </citation>
    <scope>NUCLEOTIDE SEQUENCE</scope>
</reference>
<accession>A0A0F9CN29</accession>
<evidence type="ECO:0000313" key="1">
    <source>
        <dbReference type="EMBL" id="KKL07071.1"/>
    </source>
</evidence>
<proteinExistence type="predicted"/>
<comment type="caution">
    <text evidence="1">The sequence shown here is derived from an EMBL/GenBank/DDBJ whole genome shotgun (WGS) entry which is preliminary data.</text>
</comment>
<gene>
    <name evidence="1" type="ORF">LCGC14_2589680</name>
</gene>
<dbReference type="EMBL" id="LAZR01043443">
    <property type="protein sequence ID" value="KKL07071.1"/>
    <property type="molecule type" value="Genomic_DNA"/>
</dbReference>
<dbReference type="AlphaFoldDB" id="A0A0F9CN29"/>
<protein>
    <submittedName>
        <fullName evidence="1">Uncharacterized protein</fullName>
    </submittedName>
</protein>
<sequence length="231" mass="24388">MASDTSFGAFREFEDFNVTAIADKPEVDITAIAGGTTEVIAGDDGRLQINGDGGNDEQVGAVSFGRVMYTAGNAWLKMEARLYLDTIGDYKIYVGFGDSLASASETSMSATADTVSSNTMSDGLAILYDGDSTTDALWAVAQNGDSVTVGQVLSSIHNLEASVFKTLGCYLSLDRKSAVWYVDGVEVYRVDGSTLLVDAVALVPGVWCYDQATGTNHVVDYLYGSKGRSAA</sequence>